<dbReference type="Proteomes" id="UP000466586">
    <property type="component" value="Unassembled WGS sequence"/>
</dbReference>
<dbReference type="InterPro" id="IPR010384">
    <property type="entry name" value="MtfA_fam"/>
</dbReference>
<dbReference type="InterPro" id="IPR024079">
    <property type="entry name" value="MetalloPept_cat_dom_sf"/>
</dbReference>
<evidence type="ECO:0000313" key="1">
    <source>
        <dbReference type="EMBL" id="MXV52136.1"/>
    </source>
</evidence>
<dbReference type="AlphaFoldDB" id="A0A7K1YC25"/>
<name>A0A7K1YC25_9SPHI</name>
<reference evidence="1 2" key="1">
    <citation type="submission" date="2019-11" db="EMBL/GenBank/DDBJ databases">
        <title>Pedobacter sp. HMF7647 Genome sequencing and assembly.</title>
        <authorList>
            <person name="Kang H."/>
            <person name="Kim H."/>
            <person name="Joh K."/>
        </authorList>
    </citation>
    <scope>NUCLEOTIDE SEQUENCE [LARGE SCALE GENOMIC DNA]</scope>
    <source>
        <strain evidence="1 2">HMF7647</strain>
    </source>
</reference>
<dbReference type="GO" id="GO:0004177">
    <property type="term" value="F:aminopeptidase activity"/>
    <property type="evidence" value="ECO:0007669"/>
    <property type="project" value="TreeGrafter"/>
</dbReference>
<comment type="caution">
    <text evidence="1">The sequence shown here is derived from an EMBL/GenBank/DDBJ whole genome shotgun (WGS) entry which is preliminary data.</text>
</comment>
<dbReference type="SUPFAM" id="SSF55486">
    <property type="entry name" value="Metalloproteases ('zincins'), catalytic domain"/>
    <property type="match status" value="1"/>
</dbReference>
<dbReference type="RefSeq" id="WP_160845312.1">
    <property type="nucleotide sequence ID" value="NZ_WVHT01000006.1"/>
</dbReference>
<dbReference type="Gene3D" id="1.10.472.150">
    <property type="entry name" value="Glucose-regulated metallo-peptidase M90, N-terminal domain"/>
    <property type="match status" value="1"/>
</dbReference>
<dbReference type="PANTHER" id="PTHR30164:SF2">
    <property type="entry name" value="PROTEIN MTFA"/>
    <property type="match status" value="1"/>
</dbReference>
<dbReference type="GO" id="GO:0005829">
    <property type="term" value="C:cytosol"/>
    <property type="evidence" value="ECO:0007669"/>
    <property type="project" value="TreeGrafter"/>
</dbReference>
<sequence length="254" mass="28845">MIYLICAAVLIIFIIVYLRSGKPGKPVTEKELTEIKLLLETFVGFYQKLGADKKAIFEQKIVTFLSHTKIEAIGTEIEELDKVLVAASAVIPIFGFPDWRYHNLTNVILYPDVFDKEFQYEGSGRNTMGMVGEGYMNGQMILSKSSLRAGFINKDDKQNTGVHEFVHLLDKSDGTVDGVPEILLSHSYTIPWLKMVHHEMKDIEKGKSDINPYAAENEGEFLAVVSEYFFERSELLESRHPELYKMLNGMFHPG</sequence>
<proteinExistence type="predicted"/>
<protein>
    <submittedName>
        <fullName evidence="1">Peptidase</fullName>
    </submittedName>
</protein>
<dbReference type="CDD" id="cd20169">
    <property type="entry name" value="Peptidase_M90_mtfA"/>
    <property type="match status" value="1"/>
</dbReference>
<organism evidence="1 2">
    <name type="scientific">Hufsiella arboris</name>
    <dbReference type="NCBI Taxonomy" id="2695275"/>
    <lineage>
        <taxon>Bacteria</taxon>
        <taxon>Pseudomonadati</taxon>
        <taxon>Bacteroidota</taxon>
        <taxon>Sphingobacteriia</taxon>
        <taxon>Sphingobacteriales</taxon>
        <taxon>Sphingobacteriaceae</taxon>
        <taxon>Hufsiella</taxon>
    </lineage>
</organism>
<dbReference type="InterPro" id="IPR042252">
    <property type="entry name" value="MtfA_N"/>
</dbReference>
<dbReference type="Gene3D" id="3.40.390.10">
    <property type="entry name" value="Collagenase (Catalytic Domain)"/>
    <property type="match status" value="1"/>
</dbReference>
<dbReference type="Pfam" id="PF06167">
    <property type="entry name" value="Peptidase_M90"/>
    <property type="match status" value="1"/>
</dbReference>
<keyword evidence="2" id="KW-1185">Reference proteome</keyword>
<gene>
    <name evidence="1" type="ORF">GS399_14250</name>
</gene>
<accession>A0A7K1YC25</accession>
<dbReference type="PANTHER" id="PTHR30164">
    <property type="entry name" value="MTFA PEPTIDASE"/>
    <property type="match status" value="1"/>
</dbReference>
<dbReference type="GO" id="GO:0008237">
    <property type="term" value="F:metallopeptidase activity"/>
    <property type="evidence" value="ECO:0007669"/>
    <property type="project" value="InterPro"/>
</dbReference>
<dbReference type="EMBL" id="WVHT01000006">
    <property type="protein sequence ID" value="MXV52136.1"/>
    <property type="molecule type" value="Genomic_DNA"/>
</dbReference>
<evidence type="ECO:0000313" key="2">
    <source>
        <dbReference type="Proteomes" id="UP000466586"/>
    </source>
</evidence>